<dbReference type="Gene3D" id="3.90.550.10">
    <property type="entry name" value="Spore Coat Polysaccharide Biosynthesis Protein SpsA, Chain A"/>
    <property type="match status" value="1"/>
</dbReference>
<evidence type="ECO:0000313" key="3">
    <source>
        <dbReference type="Proteomes" id="UP000199159"/>
    </source>
</evidence>
<dbReference type="OrthoDB" id="6713581at2"/>
<dbReference type="GO" id="GO:0016740">
    <property type="term" value="F:transferase activity"/>
    <property type="evidence" value="ECO:0007669"/>
    <property type="project" value="UniProtKB-KW"/>
</dbReference>
<dbReference type="SUPFAM" id="SSF53448">
    <property type="entry name" value="Nucleotide-diphospho-sugar transferases"/>
    <property type="match status" value="1"/>
</dbReference>
<dbReference type="Proteomes" id="UP000199159">
    <property type="component" value="Unassembled WGS sequence"/>
</dbReference>
<protein>
    <submittedName>
        <fullName evidence="2">Glycosyl transferase family 2</fullName>
    </submittedName>
</protein>
<dbReference type="Pfam" id="PF00535">
    <property type="entry name" value="Glycos_transf_2"/>
    <property type="match status" value="1"/>
</dbReference>
<feature type="domain" description="Glycosyltransferase 2-like" evidence="1">
    <location>
        <begin position="4"/>
        <end position="118"/>
    </location>
</feature>
<keyword evidence="2" id="KW-0808">Transferase</keyword>
<organism evidence="2 3">
    <name type="scientific">Litchfieldia salsa</name>
    <dbReference type="NCBI Taxonomy" id="930152"/>
    <lineage>
        <taxon>Bacteria</taxon>
        <taxon>Bacillati</taxon>
        <taxon>Bacillota</taxon>
        <taxon>Bacilli</taxon>
        <taxon>Bacillales</taxon>
        <taxon>Bacillaceae</taxon>
        <taxon>Litchfieldia</taxon>
    </lineage>
</organism>
<dbReference type="EMBL" id="FNJU01000003">
    <property type="protein sequence ID" value="SDP44947.1"/>
    <property type="molecule type" value="Genomic_DNA"/>
</dbReference>
<keyword evidence="3" id="KW-1185">Reference proteome</keyword>
<dbReference type="STRING" id="930152.SAMN05216565_103106"/>
<dbReference type="InterPro" id="IPR029044">
    <property type="entry name" value="Nucleotide-diphossugar_trans"/>
</dbReference>
<dbReference type="AlphaFoldDB" id="A0A1H0ST37"/>
<sequence>MISVITCTNRQPFIHNLFSNYLSQHLEEKELIIVLNGDQLDYRLYKEKSMNHKNITIIQVDEKMSLGECLNLAVSIASYDYIAKFDDDDYYSPFYLLEAMDSVKKTNAKVIGKSSIYIYFKGEQTLGLYNPNQDNRYIDISTLLMGATLLIEKKLLMKIPFPDRNLGEDTYFQLQCLSEQVPIYSTSTYHYAYIRYNTPLHHTSDSTNVRLMRKCQRLRQTIDYKKVVRHEN</sequence>
<gene>
    <name evidence="2" type="ORF">SAMN05216565_103106</name>
</gene>
<evidence type="ECO:0000259" key="1">
    <source>
        <dbReference type="Pfam" id="PF00535"/>
    </source>
</evidence>
<dbReference type="RefSeq" id="WP_090851670.1">
    <property type="nucleotide sequence ID" value="NZ_FNJU01000003.1"/>
</dbReference>
<accession>A0A1H0ST37</accession>
<dbReference type="CDD" id="cd00761">
    <property type="entry name" value="Glyco_tranf_GTA_type"/>
    <property type="match status" value="1"/>
</dbReference>
<reference evidence="3" key="1">
    <citation type="submission" date="2016-10" db="EMBL/GenBank/DDBJ databases">
        <authorList>
            <person name="Varghese N."/>
            <person name="Submissions S."/>
        </authorList>
    </citation>
    <scope>NUCLEOTIDE SEQUENCE [LARGE SCALE GENOMIC DNA]</scope>
    <source>
        <strain evidence="3">IBRC-M10078</strain>
    </source>
</reference>
<name>A0A1H0ST37_9BACI</name>
<dbReference type="InterPro" id="IPR001173">
    <property type="entry name" value="Glyco_trans_2-like"/>
</dbReference>
<evidence type="ECO:0000313" key="2">
    <source>
        <dbReference type="EMBL" id="SDP44947.1"/>
    </source>
</evidence>
<proteinExistence type="predicted"/>